<evidence type="ECO:0000313" key="4">
    <source>
        <dbReference type="Proteomes" id="UP000805614"/>
    </source>
</evidence>
<dbReference type="CDD" id="cd00009">
    <property type="entry name" value="AAA"/>
    <property type="match status" value="1"/>
</dbReference>
<name>A0ABR7LTL0_9ACTN</name>
<dbReference type="InterPro" id="IPR011703">
    <property type="entry name" value="ATPase_AAA-3"/>
</dbReference>
<reference evidence="3 4" key="1">
    <citation type="submission" date="2020-06" db="EMBL/GenBank/DDBJ databases">
        <title>Actinomadura xiongansis sp. nov., isolated from soil of Baiyangdian.</title>
        <authorList>
            <person name="Zhang X."/>
        </authorList>
    </citation>
    <scope>NUCLEOTIDE SEQUENCE [LARGE SCALE GENOMIC DNA]</scope>
    <source>
        <strain evidence="3 4">HBUM206468</strain>
    </source>
</reference>
<gene>
    <name evidence="3" type="ORF">HKK74_22215</name>
</gene>
<protein>
    <submittedName>
        <fullName evidence="3">MoxR family ATPase</fullName>
    </submittedName>
</protein>
<dbReference type="Gene3D" id="1.10.8.80">
    <property type="entry name" value="Magnesium chelatase subunit I, C-Terminal domain"/>
    <property type="match status" value="1"/>
</dbReference>
<comment type="caution">
    <text evidence="3">The sequence shown here is derived from an EMBL/GenBank/DDBJ whole genome shotgun (WGS) entry which is preliminary data.</text>
</comment>
<sequence>MTENHSAPDADALAKRFAQLFHALGTSIERVIRGKRDKVELALICLFSEGHLLVEDVPGVGKTTLARSIAASVEARWNRIQFTPDLLPSDVTGVSIFNQGGNAFEFHPGPIFANIVVADEINRGSPKTQSALLEVMEERRVTVDGRGHPVPRPFMVIATQNPVDMDGTYPLPEAQLDRFLMRISMGYPDHASEVAVLAGAPTGATLDKMPPVSSRDDVARMIQFAARVHVAGPIYDYVVRLVAATRGHADLRLGASPRASLALLRAARVRAAAAGRAYVVPEDIKVLAAPVIAHRLIVAPEAELRGRGPGDVVADVLAGIPVPQAAGV</sequence>
<organism evidence="3 4">
    <name type="scientific">Actinomadura alba</name>
    <dbReference type="NCBI Taxonomy" id="406431"/>
    <lineage>
        <taxon>Bacteria</taxon>
        <taxon>Bacillati</taxon>
        <taxon>Actinomycetota</taxon>
        <taxon>Actinomycetes</taxon>
        <taxon>Streptosporangiales</taxon>
        <taxon>Thermomonosporaceae</taxon>
        <taxon>Actinomadura</taxon>
    </lineage>
</organism>
<dbReference type="PIRSF" id="PIRSF002849">
    <property type="entry name" value="AAA_ATPase_chaperone_MoxR_prd"/>
    <property type="match status" value="1"/>
</dbReference>
<accession>A0ABR7LTL0</accession>
<dbReference type="EMBL" id="JABVEC010000017">
    <property type="protein sequence ID" value="MBC6468187.1"/>
    <property type="molecule type" value="Genomic_DNA"/>
</dbReference>
<proteinExistence type="predicted"/>
<feature type="domain" description="ChlI/MoxR AAA lid" evidence="2">
    <location>
        <begin position="244"/>
        <end position="313"/>
    </location>
</feature>
<dbReference type="PANTHER" id="PTHR42759:SF5">
    <property type="entry name" value="METHANOL DEHYDROGENASE REGULATOR"/>
    <property type="match status" value="1"/>
</dbReference>
<dbReference type="InterPro" id="IPR050764">
    <property type="entry name" value="CbbQ/NirQ/NorQ/GpvN"/>
</dbReference>
<dbReference type="Gene3D" id="3.40.50.300">
    <property type="entry name" value="P-loop containing nucleotide triphosphate hydrolases"/>
    <property type="match status" value="1"/>
</dbReference>
<evidence type="ECO:0000259" key="2">
    <source>
        <dbReference type="Pfam" id="PF17863"/>
    </source>
</evidence>
<keyword evidence="4" id="KW-1185">Reference proteome</keyword>
<feature type="domain" description="ATPase AAA-3" evidence="1">
    <location>
        <begin position="51"/>
        <end position="181"/>
    </location>
</feature>
<dbReference type="PANTHER" id="PTHR42759">
    <property type="entry name" value="MOXR FAMILY PROTEIN"/>
    <property type="match status" value="1"/>
</dbReference>
<dbReference type="RefSeq" id="WP_187245196.1">
    <property type="nucleotide sequence ID" value="NZ_BAAAOK010000019.1"/>
</dbReference>
<evidence type="ECO:0000313" key="3">
    <source>
        <dbReference type="EMBL" id="MBC6468187.1"/>
    </source>
</evidence>
<evidence type="ECO:0000259" key="1">
    <source>
        <dbReference type="Pfam" id="PF07726"/>
    </source>
</evidence>
<dbReference type="InterPro" id="IPR041628">
    <property type="entry name" value="ChlI/MoxR_AAA_lid"/>
</dbReference>
<dbReference type="Pfam" id="PF17863">
    <property type="entry name" value="AAA_lid_2"/>
    <property type="match status" value="1"/>
</dbReference>
<dbReference type="Pfam" id="PF07726">
    <property type="entry name" value="AAA_3"/>
    <property type="match status" value="1"/>
</dbReference>
<dbReference type="InterPro" id="IPR027417">
    <property type="entry name" value="P-loop_NTPase"/>
</dbReference>
<dbReference type="SUPFAM" id="SSF52540">
    <property type="entry name" value="P-loop containing nucleoside triphosphate hydrolases"/>
    <property type="match status" value="1"/>
</dbReference>
<dbReference type="Proteomes" id="UP000805614">
    <property type="component" value="Unassembled WGS sequence"/>
</dbReference>